<evidence type="ECO:0000256" key="12">
    <source>
        <dbReference type="HAMAP-Rule" id="MF_01966"/>
    </source>
</evidence>
<evidence type="ECO:0000256" key="4">
    <source>
        <dbReference type="ARBA" id="ARBA00022840"/>
    </source>
</evidence>
<feature type="binding site" evidence="11">
    <location>
        <position position="353"/>
    </location>
    <ligand>
        <name>(6S)-NADPHX</name>
        <dbReference type="ChEBI" id="CHEBI:64076"/>
    </ligand>
</feature>
<dbReference type="EMBL" id="RBOV01000290">
    <property type="protein sequence ID" value="RMN09402.1"/>
    <property type="molecule type" value="Genomic_DNA"/>
</dbReference>
<dbReference type="HAMAP" id="MF_01965">
    <property type="entry name" value="NADHX_dehydratase"/>
    <property type="match status" value="1"/>
</dbReference>
<evidence type="ECO:0000256" key="7">
    <source>
        <dbReference type="ARBA" id="ARBA00023239"/>
    </source>
</evidence>
<dbReference type="NCBIfam" id="TIGR00197">
    <property type="entry name" value="yjeF_nterm"/>
    <property type="match status" value="1"/>
</dbReference>
<dbReference type="Proteomes" id="UP000271468">
    <property type="component" value="Unassembled WGS sequence"/>
</dbReference>
<comment type="caution">
    <text evidence="12">Lacks conserved residue(s) required for the propagation of feature annotation.</text>
</comment>
<keyword evidence="12" id="KW-0479">Metal-binding</keyword>
<evidence type="ECO:0000256" key="1">
    <source>
        <dbReference type="ARBA" id="ARBA00006001"/>
    </source>
</evidence>
<dbReference type="InterPro" id="IPR004443">
    <property type="entry name" value="YjeF_N_dom"/>
</dbReference>
<evidence type="ECO:0000256" key="11">
    <source>
        <dbReference type="HAMAP-Rule" id="MF_01965"/>
    </source>
</evidence>
<comment type="function">
    <text evidence="11">Catalyzes the dehydration of the S-form of NAD(P)HX at the expense of ADP, which is converted to AMP. Together with NAD(P)HX epimerase, which catalyzes the epimerization of the S- and R-forms, the enzyme allows the repair of both epimers of NAD(P)HX, a damaged form of NAD(P)H that is a result of enzymatic or heat-dependent hydration.</text>
</comment>
<evidence type="ECO:0000256" key="6">
    <source>
        <dbReference type="ARBA" id="ARBA00023027"/>
    </source>
</evidence>
<feature type="binding site" evidence="12">
    <location>
        <position position="234"/>
    </location>
    <ligand>
        <name>(6S)-NADPHX</name>
        <dbReference type="ChEBI" id="CHEBI:64076"/>
    </ligand>
</feature>
<comment type="catalytic activity">
    <reaction evidence="12">
        <text>(6R)-NADHX = (6S)-NADHX</text>
        <dbReference type="Rhea" id="RHEA:32215"/>
        <dbReference type="ChEBI" id="CHEBI:64074"/>
        <dbReference type="ChEBI" id="CHEBI:64075"/>
        <dbReference type="EC" id="5.1.99.6"/>
    </reaction>
</comment>
<dbReference type="InterPro" id="IPR017953">
    <property type="entry name" value="Carbohydrate_kinase_pred_CS"/>
</dbReference>
<dbReference type="InterPro" id="IPR000631">
    <property type="entry name" value="CARKD"/>
</dbReference>
<comment type="catalytic activity">
    <reaction evidence="10 11">
        <text>(6S)-NADPHX + ADP = AMP + phosphate + NADPH + H(+)</text>
        <dbReference type="Rhea" id="RHEA:32235"/>
        <dbReference type="ChEBI" id="CHEBI:15378"/>
        <dbReference type="ChEBI" id="CHEBI:43474"/>
        <dbReference type="ChEBI" id="CHEBI:57783"/>
        <dbReference type="ChEBI" id="CHEBI:64076"/>
        <dbReference type="ChEBI" id="CHEBI:456215"/>
        <dbReference type="ChEBI" id="CHEBI:456216"/>
        <dbReference type="EC" id="4.2.1.136"/>
    </reaction>
</comment>
<dbReference type="PANTHER" id="PTHR12592:SF0">
    <property type="entry name" value="ATP-DEPENDENT (S)-NAD(P)H-HYDRATE DEHYDRATASE"/>
    <property type="match status" value="1"/>
</dbReference>
<keyword evidence="5 11" id="KW-0521">NADP</keyword>
<keyword evidence="4 11" id="KW-0067">ATP-binding</keyword>
<dbReference type="PROSITE" id="PS51385">
    <property type="entry name" value="YJEF_N"/>
    <property type="match status" value="1"/>
</dbReference>
<feature type="binding site" evidence="12">
    <location>
        <position position="219"/>
    </location>
    <ligand>
        <name>K(+)</name>
        <dbReference type="ChEBI" id="CHEBI:29103"/>
    </ligand>
</feature>
<protein>
    <recommendedName>
        <fullName evidence="11 12">Multifunctional fusion protein</fullName>
    </recommendedName>
    <domain>
        <recommendedName>
            <fullName evidence="11">ADP-dependent (S)-NAD(P)H-hydrate dehydratase</fullName>
            <ecNumber evidence="11">4.2.1.136</ecNumber>
        </recommendedName>
        <alternativeName>
            <fullName evidence="11">ADP-dependent NAD(P)HX dehydratase</fullName>
        </alternativeName>
    </domain>
    <domain>
        <recommendedName>
            <fullName evidence="12">NAD(P)H-hydrate epimerase</fullName>
            <ecNumber evidence="12">5.1.99.6</ecNumber>
        </recommendedName>
        <alternativeName>
            <fullName evidence="12">NAD(P)HX epimerase</fullName>
        </alternativeName>
    </domain>
</protein>
<evidence type="ECO:0000259" key="14">
    <source>
        <dbReference type="PROSITE" id="PS51385"/>
    </source>
</evidence>
<dbReference type="PANTHER" id="PTHR12592">
    <property type="entry name" value="ATP-DEPENDENT (S)-NAD(P)H-HYDRATE DEHYDRATASE FAMILY MEMBER"/>
    <property type="match status" value="1"/>
</dbReference>
<comment type="cofactor">
    <cofactor evidence="12">
        <name>K(+)</name>
        <dbReference type="ChEBI" id="CHEBI:29103"/>
    </cofactor>
    <text evidence="12">Binds 1 potassium ion per subunit.</text>
</comment>
<comment type="similarity">
    <text evidence="12">Belongs to the NnrE/AIBP family.</text>
</comment>
<accession>A0A3M3JF28</accession>
<dbReference type="AlphaFoldDB" id="A0A3M3JF28"/>
<dbReference type="SUPFAM" id="SSF64153">
    <property type="entry name" value="YjeF N-terminal domain-like"/>
    <property type="match status" value="1"/>
</dbReference>
<feature type="binding site" evidence="11">
    <location>
        <position position="527"/>
    </location>
    <ligand>
        <name>AMP</name>
        <dbReference type="ChEBI" id="CHEBI:456215"/>
    </ligand>
</feature>
<dbReference type="EC" id="4.2.1.136" evidence="11"/>
<evidence type="ECO:0000256" key="2">
    <source>
        <dbReference type="ARBA" id="ARBA00009524"/>
    </source>
</evidence>
<dbReference type="CDD" id="cd01171">
    <property type="entry name" value="YXKO-related"/>
    <property type="match status" value="1"/>
</dbReference>
<keyword evidence="12" id="KW-0413">Isomerase</keyword>
<dbReference type="GO" id="GO:0052855">
    <property type="term" value="F:ADP-dependent NAD(P)H-hydrate dehydratase activity"/>
    <property type="evidence" value="ECO:0007669"/>
    <property type="project" value="UniProtKB-UniRule"/>
</dbReference>
<evidence type="ECO:0000256" key="5">
    <source>
        <dbReference type="ARBA" id="ARBA00022857"/>
    </source>
</evidence>
<keyword evidence="6 11" id="KW-0520">NAD</keyword>
<feature type="binding site" evidence="12">
    <location>
        <position position="160"/>
    </location>
    <ligand>
        <name>K(+)</name>
        <dbReference type="ChEBI" id="CHEBI:29103"/>
    </ligand>
</feature>
<feature type="binding site" evidence="12">
    <location>
        <begin position="223"/>
        <end position="229"/>
    </location>
    <ligand>
        <name>(6S)-NADPHX</name>
        <dbReference type="ChEBI" id="CHEBI:64076"/>
    </ligand>
</feature>
<dbReference type="SUPFAM" id="SSF53613">
    <property type="entry name" value="Ribokinase-like"/>
    <property type="match status" value="1"/>
</dbReference>
<dbReference type="Pfam" id="PF01256">
    <property type="entry name" value="Carb_kinase"/>
    <property type="match status" value="1"/>
</dbReference>
<feature type="binding site" evidence="12">
    <location>
        <position position="252"/>
    </location>
    <ligand>
        <name>(6S)-NADPHX</name>
        <dbReference type="ChEBI" id="CHEBI:64076"/>
    </ligand>
</feature>
<name>A0A3M3JF28_9PSED</name>
<dbReference type="PROSITE" id="PS01050">
    <property type="entry name" value="YJEF_C_2"/>
    <property type="match status" value="1"/>
</dbReference>
<comment type="catalytic activity">
    <reaction evidence="9 11">
        <text>(6S)-NADHX + ADP = AMP + phosphate + NADH + H(+)</text>
        <dbReference type="Rhea" id="RHEA:32223"/>
        <dbReference type="ChEBI" id="CHEBI:15378"/>
        <dbReference type="ChEBI" id="CHEBI:43474"/>
        <dbReference type="ChEBI" id="CHEBI:57945"/>
        <dbReference type="ChEBI" id="CHEBI:64074"/>
        <dbReference type="ChEBI" id="CHEBI:456215"/>
        <dbReference type="ChEBI" id="CHEBI:456216"/>
        <dbReference type="EC" id="4.2.1.136"/>
    </reaction>
</comment>
<feature type="binding site" evidence="11">
    <location>
        <position position="414"/>
    </location>
    <ligand>
        <name>(6S)-NADPHX</name>
        <dbReference type="ChEBI" id="CHEBI:64076"/>
    </ligand>
</feature>
<gene>
    <name evidence="11" type="primary">nnrD</name>
    <name evidence="12" type="synonym">nnrE</name>
    <name evidence="15" type="ORF">ALQ65_04468</name>
</gene>
<feature type="binding site" evidence="11">
    <location>
        <position position="461"/>
    </location>
    <ligand>
        <name>(6S)-NADPHX</name>
        <dbReference type="ChEBI" id="CHEBI:64076"/>
    </ligand>
</feature>
<dbReference type="InterPro" id="IPR036652">
    <property type="entry name" value="YjeF_N_dom_sf"/>
</dbReference>
<dbReference type="Gene3D" id="3.40.1190.20">
    <property type="match status" value="1"/>
</dbReference>
<dbReference type="GO" id="GO:0052856">
    <property type="term" value="F:NAD(P)HX epimerase activity"/>
    <property type="evidence" value="ECO:0007669"/>
    <property type="project" value="UniProtKB-UniRule"/>
</dbReference>
<comment type="catalytic activity">
    <reaction evidence="12">
        <text>(6R)-NADPHX = (6S)-NADPHX</text>
        <dbReference type="Rhea" id="RHEA:32227"/>
        <dbReference type="ChEBI" id="CHEBI:64076"/>
        <dbReference type="ChEBI" id="CHEBI:64077"/>
        <dbReference type="EC" id="5.1.99.6"/>
    </reaction>
</comment>
<feature type="binding site" evidence="11">
    <location>
        <begin position="498"/>
        <end position="502"/>
    </location>
    <ligand>
        <name>AMP</name>
        <dbReference type="ChEBI" id="CHEBI:456215"/>
    </ligand>
</feature>
<dbReference type="Gene3D" id="3.40.50.10260">
    <property type="entry name" value="YjeF N-terminal domain"/>
    <property type="match status" value="1"/>
</dbReference>
<evidence type="ECO:0000256" key="9">
    <source>
        <dbReference type="ARBA" id="ARBA00048238"/>
    </source>
</evidence>
<comment type="subunit">
    <text evidence="11">Homotetramer.</text>
</comment>
<evidence type="ECO:0000256" key="3">
    <source>
        <dbReference type="ARBA" id="ARBA00022741"/>
    </source>
</evidence>
<comment type="caution">
    <text evidence="15">The sequence shown here is derived from an EMBL/GenBank/DDBJ whole genome shotgun (WGS) entry which is preliminary data.</text>
</comment>
<evidence type="ECO:0000313" key="15">
    <source>
        <dbReference type="EMBL" id="RMN09402.1"/>
    </source>
</evidence>
<evidence type="ECO:0000259" key="13">
    <source>
        <dbReference type="PROSITE" id="PS51383"/>
    </source>
</evidence>
<feature type="domain" description="YjeF N-terminal" evidence="14">
    <location>
        <begin position="112"/>
        <end position="309"/>
    </location>
</feature>
<comment type="function">
    <text evidence="8">Bifunctional enzyme that catalyzes the epimerization of the S- and R-forms of NAD(P)HX and the dehydration of the S-form of NAD(P)HX at the expense of ADP, which is converted to AMP. This allows the repair of both epimers of NAD(P)HX, a damaged form of NAD(P)H that is a result of enzymatic or heat-dependent hydration.</text>
</comment>
<dbReference type="NCBIfam" id="TIGR00196">
    <property type="entry name" value="yjeF_cterm"/>
    <property type="match status" value="1"/>
</dbReference>
<keyword evidence="12" id="KW-0630">Potassium</keyword>
<feature type="binding site" evidence="12">
    <location>
        <position position="255"/>
    </location>
    <ligand>
        <name>K(+)</name>
        <dbReference type="ChEBI" id="CHEBI:29103"/>
    </ligand>
</feature>
<feature type="domain" description="YjeF C-terminal" evidence="13">
    <location>
        <begin position="318"/>
        <end position="585"/>
    </location>
</feature>
<keyword evidence="7 11" id="KW-0456">Lyase</keyword>
<dbReference type="GO" id="GO:0046872">
    <property type="term" value="F:metal ion binding"/>
    <property type="evidence" value="ECO:0007669"/>
    <property type="project" value="UniProtKB-KW"/>
</dbReference>
<comment type="cofactor">
    <cofactor evidence="11">
        <name>Mg(2+)</name>
        <dbReference type="ChEBI" id="CHEBI:18420"/>
    </cofactor>
</comment>
<sequence length="590" mass="61000">MRVGTFAAMGCHIVHFAVITRVEPALQVLLVLCQVQTADPDFLKAQFTPPRLDRLGKGGKVIGGGTFSSNSGHAQRETGAKVRIILPDIGAHRRMFDTKPHLPDALYSAAQVRDLDARLIAAGTPGLELMQRAAHATWRAIRRRWPEVNELTVLAGRGNNAGDGYLVAALAHKAGWQVNVLAVGAPDALTGDAASAYAMASGVTIQPWAGQPLKGVLLDALLGTGLNGEVREPYRSAIDAINASGLPVAAVDIPSGLSADTGQSLGVAVRADLTVTFIGLKTGLLTGDAADQVGELVFDDLQADPALVAQTPVTAKRLDTHNLPSLAPRPRTAHKGMFGRVLVIGGDHGFGGAALLSAESALRSGAGMLTLATRAEHVPAALTRMPEIMSAVIRSANQLMALIEPASVLVVGPGLGQASWGRSLLSAAANADRPQVWDADALNMLAAGQVSLPANSVITPHPGEAARLLGVGIKDIQADRLAAARTLAQKFNTVCVLKGSGSLIADAHGQLALCDRGHPAMATAGLGDVLAGLIGALMAQHLTPFDAACLAVWLHASAGQNVGETGRGLAASDIIPAIRQLLEELQPCLI</sequence>
<evidence type="ECO:0000256" key="8">
    <source>
        <dbReference type="ARBA" id="ARBA00025153"/>
    </source>
</evidence>
<evidence type="ECO:0000256" key="10">
    <source>
        <dbReference type="ARBA" id="ARBA00049209"/>
    </source>
</evidence>
<evidence type="ECO:0000313" key="16">
    <source>
        <dbReference type="Proteomes" id="UP000271468"/>
    </source>
</evidence>
<proteinExistence type="inferred from homology"/>
<dbReference type="PROSITE" id="PS51383">
    <property type="entry name" value="YJEF_C_3"/>
    <property type="match status" value="1"/>
</dbReference>
<feature type="binding site" evidence="11">
    <location>
        <position position="528"/>
    </location>
    <ligand>
        <name>(6S)-NADPHX</name>
        <dbReference type="ChEBI" id="CHEBI:64076"/>
    </ligand>
</feature>
<keyword evidence="3 11" id="KW-0547">Nucleotide-binding</keyword>
<dbReference type="InterPro" id="IPR029056">
    <property type="entry name" value="Ribokinase-like"/>
</dbReference>
<dbReference type="EC" id="5.1.99.6" evidence="12"/>
<reference evidence="15 16" key="1">
    <citation type="submission" date="2018-08" db="EMBL/GenBank/DDBJ databases">
        <title>Recombination of ecologically and evolutionarily significant loci maintains genetic cohesion in the Pseudomonas syringae species complex.</title>
        <authorList>
            <person name="Dillon M."/>
            <person name="Thakur S."/>
            <person name="Almeida R.N.D."/>
            <person name="Weir B.S."/>
            <person name="Guttman D.S."/>
        </authorList>
    </citation>
    <scope>NUCLEOTIDE SEQUENCE [LARGE SCALE GENOMIC DNA]</scope>
    <source>
        <strain evidence="15 16">ICMP 12341</strain>
    </source>
</reference>
<dbReference type="GO" id="GO:0005524">
    <property type="term" value="F:ATP binding"/>
    <property type="evidence" value="ECO:0007669"/>
    <property type="project" value="UniProtKB-KW"/>
</dbReference>
<comment type="function">
    <text evidence="12">Catalyzes the epimerization of the S- and R-forms of NAD(P)HX, a damaged form of NAD(P)H that is a result of enzymatic or heat-dependent hydration. This is a prerequisite for the S-specific NAD(P)H-hydrate dehydratase to allow the repair of both epimers of NAD(P)HX.</text>
</comment>
<comment type="similarity">
    <text evidence="2">In the C-terminal section; belongs to the NnrD/CARKD family.</text>
</comment>
<comment type="similarity">
    <text evidence="11">Belongs to the NnrD/CARKD family.</text>
</comment>
<dbReference type="GO" id="GO:0046496">
    <property type="term" value="P:nicotinamide nucleotide metabolic process"/>
    <property type="evidence" value="ECO:0007669"/>
    <property type="project" value="UniProtKB-UniRule"/>
</dbReference>
<dbReference type="Pfam" id="PF03853">
    <property type="entry name" value="YjeF_N"/>
    <property type="match status" value="1"/>
</dbReference>
<dbReference type="GO" id="GO:0110051">
    <property type="term" value="P:metabolite repair"/>
    <property type="evidence" value="ECO:0007669"/>
    <property type="project" value="TreeGrafter"/>
</dbReference>
<organism evidence="15 16">
    <name type="scientific">Pseudomonas syringae pv. coriandricola</name>
    <dbReference type="NCBI Taxonomy" id="264453"/>
    <lineage>
        <taxon>Bacteria</taxon>
        <taxon>Pseudomonadati</taxon>
        <taxon>Pseudomonadota</taxon>
        <taxon>Gammaproteobacteria</taxon>
        <taxon>Pseudomonadales</taxon>
        <taxon>Pseudomonadaceae</taxon>
        <taxon>Pseudomonas</taxon>
    </lineage>
</organism>
<dbReference type="HAMAP" id="MF_01966">
    <property type="entry name" value="NADHX_epimerase"/>
    <property type="match status" value="1"/>
</dbReference>
<comment type="similarity">
    <text evidence="1">In the N-terminal section; belongs to the NnrE/AIBP family.</text>
</comment>